<keyword evidence="8" id="KW-1185">Reference proteome</keyword>
<proteinExistence type="inferred from homology"/>
<dbReference type="InterPro" id="IPR051914">
    <property type="entry name" value="FAD-linked_OxidoTrans_Type4"/>
</dbReference>
<name>A0A6G8IJE0_9BURK</name>
<dbReference type="InterPro" id="IPR016164">
    <property type="entry name" value="FAD-linked_Oxase-like_C"/>
</dbReference>
<sequence length="500" mass="53313">MNAPTLPPHTHHLQRAERQADVVRALQPLLPAHALLWHDEDTVPYECDGLTAYRERPLVVALPETETQVAAVLKACHALDVPVVARGAGTGLSGGAMPHAQGVVLSLAKFNRIVAIDARARTATVQAGVRNLAISEAAAPFGLYYAPDPSSQIACTIGGNVAENSGGVHCLKYGLTIHNVLQVRGYSIEGEPLVFGGEALDAPGLDLLPLVVGSEGMLAVTTEVVVRLVPKPQLARCIMASFDDVRKAGDAVAAVIAAGIIPAGLEMMDKPMTAAVEDFVHAGYDLDAEAILLCESDGTPEEVAEEIGRMSAVLRDHGATAIAVSRDEAERLRFWSGRKNAFPASGRISPDYMCMDSTIPRKRLADILLAIQGMEKTYGLRCANVFHAGDGNLHPLILFDANDPDQLQRCERFGADILETSVAMGGTVTGEHGVGVEKLNSMCVQFSAEENAQMFAVKAAFDTKGLLNPGKVIPTLQRCAEYGRMLVRGGRLAHPELPRF</sequence>
<evidence type="ECO:0000313" key="7">
    <source>
        <dbReference type="EMBL" id="QIM53327.1"/>
    </source>
</evidence>
<dbReference type="RefSeq" id="WP_166228285.1">
    <property type="nucleotide sequence ID" value="NZ_CP049989.1"/>
</dbReference>
<dbReference type="PROSITE" id="PS51387">
    <property type="entry name" value="FAD_PCMH"/>
    <property type="match status" value="1"/>
</dbReference>
<evidence type="ECO:0000256" key="3">
    <source>
        <dbReference type="ARBA" id="ARBA00022630"/>
    </source>
</evidence>
<evidence type="ECO:0000256" key="1">
    <source>
        <dbReference type="ARBA" id="ARBA00001974"/>
    </source>
</evidence>
<organism evidence="7 8">
    <name type="scientific">Hydrogenophaga crocea</name>
    <dbReference type="NCBI Taxonomy" id="2716225"/>
    <lineage>
        <taxon>Bacteria</taxon>
        <taxon>Pseudomonadati</taxon>
        <taxon>Pseudomonadota</taxon>
        <taxon>Betaproteobacteria</taxon>
        <taxon>Burkholderiales</taxon>
        <taxon>Comamonadaceae</taxon>
        <taxon>Hydrogenophaga</taxon>
    </lineage>
</organism>
<dbReference type="InterPro" id="IPR036318">
    <property type="entry name" value="FAD-bd_PCMH-like_sf"/>
</dbReference>
<dbReference type="Gene3D" id="3.30.465.10">
    <property type="match status" value="1"/>
</dbReference>
<dbReference type="Gene3D" id="3.30.70.2740">
    <property type="match status" value="1"/>
</dbReference>
<dbReference type="InterPro" id="IPR016171">
    <property type="entry name" value="Vanillyl_alc_oxidase_C-sub2"/>
</dbReference>
<dbReference type="SUPFAM" id="SSF56176">
    <property type="entry name" value="FAD-binding/transporter-associated domain-like"/>
    <property type="match status" value="1"/>
</dbReference>
<keyword evidence="4" id="KW-0274">FAD</keyword>
<dbReference type="Proteomes" id="UP000503162">
    <property type="component" value="Chromosome"/>
</dbReference>
<dbReference type="Gene3D" id="1.10.45.10">
    <property type="entry name" value="Vanillyl-alcohol Oxidase, Chain A, domain 4"/>
    <property type="match status" value="1"/>
</dbReference>
<gene>
    <name evidence="7" type="ORF">G9Q37_14775</name>
</gene>
<evidence type="ECO:0000313" key="8">
    <source>
        <dbReference type="Proteomes" id="UP000503162"/>
    </source>
</evidence>
<dbReference type="InterPro" id="IPR016166">
    <property type="entry name" value="FAD-bd_PCMH"/>
</dbReference>
<reference evidence="7 8" key="1">
    <citation type="submission" date="2020-03" db="EMBL/GenBank/DDBJ databases">
        <title>Hydrogenophaga sp. nov. isolated from cyanobacterial mat.</title>
        <authorList>
            <person name="Thorat V."/>
            <person name="Kirdat K."/>
            <person name="Tiwarekar B."/>
            <person name="Costa E.D."/>
            <person name="Yadav A."/>
        </authorList>
    </citation>
    <scope>NUCLEOTIDE SEQUENCE [LARGE SCALE GENOMIC DNA]</scope>
    <source>
        <strain evidence="7 8">BA0156</strain>
    </source>
</reference>
<dbReference type="KEGG" id="hcz:G9Q37_14775"/>
<evidence type="ECO:0000256" key="2">
    <source>
        <dbReference type="ARBA" id="ARBA00008000"/>
    </source>
</evidence>
<comment type="cofactor">
    <cofactor evidence="1">
        <name>FAD</name>
        <dbReference type="ChEBI" id="CHEBI:57692"/>
    </cofactor>
</comment>
<dbReference type="AlphaFoldDB" id="A0A6G8IJE0"/>
<dbReference type="Pfam" id="PF02913">
    <property type="entry name" value="FAD-oxidase_C"/>
    <property type="match status" value="1"/>
</dbReference>
<dbReference type="GO" id="GO:0071949">
    <property type="term" value="F:FAD binding"/>
    <property type="evidence" value="ECO:0007669"/>
    <property type="project" value="InterPro"/>
</dbReference>
<dbReference type="Pfam" id="PF01565">
    <property type="entry name" value="FAD_binding_4"/>
    <property type="match status" value="1"/>
</dbReference>
<evidence type="ECO:0000259" key="6">
    <source>
        <dbReference type="PROSITE" id="PS51387"/>
    </source>
</evidence>
<keyword evidence="3" id="KW-0285">Flavoprotein</keyword>
<dbReference type="InterPro" id="IPR004113">
    <property type="entry name" value="FAD-bd_oxidored_4_C"/>
</dbReference>
<evidence type="ECO:0000256" key="5">
    <source>
        <dbReference type="ARBA" id="ARBA00023002"/>
    </source>
</evidence>
<protein>
    <submittedName>
        <fullName evidence="7">FAD-binding protein</fullName>
    </submittedName>
</protein>
<keyword evidence="5" id="KW-0560">Oxidoreductase</keyword>
<dbReference type="InterPro" id="IPR006094">
    <property type="entry name" value="Oxid_FAD_bind_N"/>
</dbReference>
<dbReference type="PANTHER" id="PTHR42934:SF1">
    <property type="entry name" value="GLYCOLATE OXIDASE SUBUNIT GLCD"/>
    <property type="match status" value="1"/>
</dbReference>
<evidence type="ECO:0000256" key="4">
    <source>
        <dbReference type="ARBA" id="ARBA00022827"/>
    </source>
</evidence>
<dbReference type="FunFam" id="3.30.70.2740:FF:000001">
    <property type="entry name" value="D-lactate dehydrogenase mitochondrial"/>
    <property type="match status" value="1"/>
</dbReference>
<accession>A0A6G8IJE0</accession>
<dbReference type="PANTHER" id="PTHR42934">
    <property type="entry name" value="GLYCOLATE OXIDASE SUBUNIT GLCD"/>
    <property type="match status" value="1"/>
</dbReference>
<feature type="domain" description="FAD-binding PCMH-type" evidence="6">
    <location>
        <begin position="53"/>
        <end position="231"/>
    </location>
</feature>
<dbReference type="EMBL" id="CP049989">
    <property type="protein sequence ID" value="QIM53327.1"/>
    <property type="molecule type" value="Genomic_DNA"/>
</dbReference>
<dbReference type="SUPFAM" id="SSF55103">
    <property type="entry name" value="FAD-linked oxidases, C-terminal domain"/>
    <property type="match status" value="1"/>
</dbReference>
<dbReference type="InterPro" id="IPR016169">
    <property type="entry name" value="FAD-bd_PCMH_sub2"/>
</dbReference>
<dbReference type="GO" id="GO:0016491">
    <property type="term" value="F:oxidoreductase activity"/>
    <property type="evidence" value="ECO:0007669"/>
    <property type="project" value="UniProtKB-KW"/>
</dbReference>
<comment type="similarity">
    <text evidence="2">Belongs to the FAD-binding oxidoreductase/transferase type 4 family.</text>
</comment>